<dbReference type="EMBL" id="NBTZ01000182">
    <property type="protein sequence ID" value="OTP65256.1"/>
    <property type="molecule type" value="Genomic_DNA"/>
</dbReference>
<gene>
    <name evidence="1" type="ORF">PAMC26577_40520</name>
</gene>
<protein>
    <submittedName>
        <fullName evidence="1">3-oxoacyl-[acyl-carrier protein] reductase</fullName>
    </submittedName>
</protein>
<reference evidence="1 2" key="1">
    <citation type="submission" date="2017-03" db="EMBL/GenBank/DDBJ databases">
        <title>Genome analysis of strain PAMC 26577.</title>
        <authorList>
            <person name="Oh H.-M."/>
            <person name="Yang J.-A."/>
        </authorList>
    </citation>
    <scope>NUCLEOTIDE SEQUENCE [LARGE SCALE GENOMIC DNA]</scope>
    <source>
        <strain evidence="1 2">PAMC 26577</strain>
    </source>
</reference>
<evidence type="ECO:0000313" key="2">
    <source>
        <dbReference type="Proteomes" id="UP000195221"/>
    </source>
</evidence>
<sequence length="49" mass="5279">MDRSQQRVDSALRELRALFPRGDFVGVSADLATLEGAAELFARAPDTAS</sequence>
<organism evidence="1 2">
    <name type="scientific">Caballeronia sordidicola</name>
    <name type="common">Burkholderia sordidicola</name>
    <dbReference type="NCBI Taxonomy" id="196367"/>
    <lineage>
        <taxon>Bacteria</taxon>
        <taxon>Pseudomonadati</taxon>
        <taxon>Pseudomonadota</taxon>
        <taxon>Betaproteobacteria</taxon>
        <taxon>Burkholderiales</taxon>
        <taxon>Burkholderiaceae</taxon>
        <taxon>Caballeronia</taxon>
    </lineage>
</organism>
<evidence type="ECO:0000313" key="1">
    <source>
        <dbReference type="EMBL" id="OTP65256.1"/>
    </source>
</evidence>
<dbReference type="AlphaFoldDB" id="A0A242M2L9"/>
<proteinExistence type="predicted"/>
<accession>A0A242M2L9</accession>
<comment type="caution">
    <text evidence="1">The sequence shown here is derived from an EMBL/GenBank/DDBJ whole genome shotgun (WGS) entry which is preliminary data.</text>
</comment>
<name>A0A242M2L9_CABSO</name>
<dbReference type="Proteomes" id="UP000195221">
    <property type="component" value="Unassembled WGS sequence"/>
</dbReference>